<keyword evidence="3" id="KW-1185">Reference proteome</keyword>
<dbReference type="AlphaFoldDB" id="A0A2T3HJA2"/>
<organism evidence="2 3">
    <name type="scientific">Pedobacter yulinensis</name>
    <dbReference type="NCBI Taxonomy" id="2126353"/>
    <lineage>
        <taxon>Bacteria</taxon>
        <taxon>Pseudomonadati</taxon>
        <taxon>Bacteroidota</taxon>
        <taxon>Sphingobacteriia</taxon>
        <taxon>Sphingobacteriales</taxon>
        <taxon>Sphingobacteriaceae</taxon>
        <taxon>Pedobacter</taxon>
    </lineage>
</organism>
<evidence type="ECO:0000313" key="2">
    <source>
        <dbReference type="EMBL" id="PST82517.1"/>
    </source>
</evidence>
<evidence type="ECO:0000256" key="1">
    <source>
        <dbReference type="SAM" id="MobiDB-lite"/>
    </source>
</evidence>
<protein>
    <submittedName>
        <fullName evidence="2">Uncharacterized protein</fullName>
    </submittedName>
</protein>
<dbReference type="RefSeq" id="WP_107214777.1">
    <property type="nucleotide sequence ID" value="NZ_KZ686269.1"/>
</dbReference>
<gene>
    <name evidence="2" type="ORF">C7T94_07520</name>
</gene>
<accession>A0A2T3HJA2</accession>
<dbReference type="EMBL" id="PYLS01000005">
    <property type="protein sequence ID" value="PST82517.1"/>
    <property type="molecule type" value="Genomic_DNA"/>
</dbReference>
<name>A0A2T3HJA2_9SPHI</name>
<feature type="compositionally biased region" description="Basic and acidic residues" evidence="1">
    <location>
        <begin position="11"/>
        <end position="21"/>
    </location>
</feature>
<comment type="caution">
    <text evidence="2">The sequence shown here is derived from an EMBL/GenBank/DDBJ whole genome shotgun (WGS) entry which is preliminary data.</text>
</comment>
<proteinExistence type="predicted"/>
<reference evidence="2 3" key="1">
    <citation type="submission" date="2018-03" db="EMBL/GenBank/DDBJ databases">
        <authorList>
            <person name="Keele B.F."/>
        </authorList>
    </citation>
    <scope>NUCLEOTIDE SEQUENCE [LARGE SCALE GENOMIC DNA]</scope>
    <source>
        <strain evidence="2 3">YL28-9</strain>
    </source>
</reference>
<evidence type="ECO:0000313" key="3">
    <source>
        <dbReference type="Proteomes" id="UP000240912"/>
    </source>
</evidence>
<dbReference type="Proteomes" id="UP000240912">
    <property type="component" value="Unassembled WGS sequence"/>
</dbReference>
<sequence>MNKEQQPIDPAGKDNAEENHINEPAQTGNDASGTGVEEAPNDQQQREDDEEKTIRESVR</sequence>
<feature type="region of interest" description="Disordered" evidence="1">
    <location>
        <begin position="1"/>
        <end position="59"/>
    </location>
</feature>